<sequence>MNRFTLTFMLLICLTSFGQKNMHLKIIGANDKQNKVIDSITYSKSFSNAKGVADETILFSDKLLKLGFLEQQILESDKQNDSTFLYKYDIGKKTNFIHIYIGEKKSGEIENLFDTKSDTLKLPFQESESFLNAIVKKLEVKGFSMAKVKLVNVKNKNGFVTADLNIATEQKRQLNDIVINGYDKFPEGHKKNLKRMYRNKVFNQQNLEKLYKDIEQYRFVKQTKYPEILFTKDSTKVYVYLEKAKANTFDGFIGFSNDENSKVIFNGYLDLTLNNILNSGEKLALYWKSNGEDQKTFNLGVELPYIFKSPIGLKAQLNIFKQDSTFQNTQTSIDLGYYFNYNTRLYLGYQSAESSDINNVNTSTLSDFENQFITSTFEFVNFKPDDFLFPEKSNYVIKLGTGKRESQFQSNNQFFGSLNLKHNFYLNNKNVVNIKSQNFYLQSEEYIINELYRFGGINSIRGFNENSLQGNVFSSILTEYRYILSSNIYVHSIIDYAYYQDKTTNIKDNLLGLGFGFGLLTKNGLFNLVYANGSTKDQAIKLSNSIVHISLKATF</sequence>
<dbReference type="STRING" id="1453498.LG45_07115"/>
<dbReference type="EMBL" id="JRHH01000003">
    <property type="protein sequence ID" value="KGD68060.1"/>
    <property type="molecule type" value="Genomic_DNA"/>
</dbReference>
<evidence type="ECO:0000313" key="2">
    <source>
        <dbReference type="Proteomes" id="UP000029554"/>
    </source>
</evidence>
<dbReference type="eggNOG" id="COG4775">
    <property type="taxonomic scope" value="Bacteria"/>
</dbReference>
<reference evidence="1 2" key="1">
    <citation type="submission" date="2014-09" db="EMBL/GenBank/DDBJ databases">
        <title>Whole Genome Shotgun of Flavobacterium aquatile LMG 4008.</title>
        <authorList>
            <person name="Gale A.N."/>
            <person name="Pipes S.E."/>
            <person name="Newman J.D."/>
        </authorList>
    </citation>
    <scope>NUCLEOTIDE SEQUENCE [LARGE SCALE GENOMIC DNA]</scope>
    <source>
        <strain evidence="1 2">LMG 4008</strain>
    </source>
</reference>
<keyword evidence="2" id="KW-1185">Reference proteome</keyword>
<dbReference type="RefSeq" id="WP_035125644.1">
    <property type="nucleotide sequence ID" value="NZ_JRHH01000003.1"/>
</dbReference>
<dbReference type="OrthoDB" id="9811416at2"/>
<dbReference type="Proteomes" id="UP000029554">
    <property type="component" value="Unassembled WGS sequence"/>
</dbReference>
<comment type="caution">
    <text evidence="1">The sequence shown here is derived from an EMBL/GenBank/DDBJ whole genome shotgun (WGS) entry which is preliminary data.</text>
</comment>
<organism evidence="1 2">
    <name type="scientific">Flavobacterium aquatile LMG 4008 = ATCC 11947</name>
    <dbReference type="NCBI Taxonomy" id="1453498"/>
    <lineage>
        <taxon>Bacteria</taxon>
        <taxon>Pseudomonadati</taxon>
        <taxon>Bacteroidota</taxon>
        <taxon>Flavobacteriia</taxon>
        <taxon>Flavobacteriales</taxon>
        <taxon>Flavobacteriaceae</taxon>
        <taxon>Flavobacterium</taxon>
    </lineage>
</organism>
<gene>
    <name evidence="1" type="ORF">LG45_07115</name>
</gene>
<dbReference type="AlphaFoldDB" id="A0A095UZP7"/>
<protein>
    <submittedName>
        <fullName evidence="1">Membrane protein</fullName>
    </submittedName>
</protein>
<evidence type="ECO:0000313" key="1">
    <source>
        <dbReference type="EMBL" id="KGD68060.1"/>
    </source>
</evidence>
<name>A0A095UZP7_9FLAO</name>
<dbReference type="Gene3D" id="2.40.160.50">
    <property type="entry name" value="membrane protein fhac: a member of the omp85/tpsb transporter family"/>
    <property type="match status" value="1"/>
</dbReference>
<proteinExistence type="predicted"/>
<accession>A0A095UZP7</accession>